<reference evidence="7 8" key="1">
    <citation type="journal article" date="2016" name="Nat. Commun.">
        <title>Thousands of microbial genomes shed light on interconnected biogeochemical processes in an aquifer system.</title>
        <authorList>
            <person name="Anantharaman K."/>
            <person name="Brown C.T."/>
            <person name="Hug L.A."/>
            <person name="Sharon I."/>
            <person name="Castelle C.J."/>
            <person name="Probst A.J."/>
            <person name="Thomas B.C."/>
            <person name="Singh A."/>
            <person name="Wilkins M.J."/>
            <person name="Karaoz U."/>
            <person name="Brodie E.L."/>
            <person name="Williams K.H."/>
            <person name="Hubbard S.S."/>
            <person name="Banfield J.F."/>
        </authorList>
    </citation>
    <scope>NUCLEOTIDE SEQUENCE [LARGE SCALE GENOMIC DNA]</scope>
</reference>
<dbReference type="InterPro" id="IPR036510">
    <property type="entry name" value="Ribosomal_bS20_sf"/>
</dbReference>
<evidence type="ECO:0000313" key="7">
    <source>
        <dbReference type="EMBL" id="OGG21122.1"/>
    </source>
</evidence>
<evidence type="ECO:0000256" key="1">
    <source>
        <dbReference type="ARBA" id="ARBA00022730"/>
    </source>
</evidence>
<dbReference type="EMBL" id="MFJN01000028">
    <property type="protein sequence ID" value="OGG21122.1"/>
    <property type="molecule type" value="Genomic_DNA"/>
</dbReference>
<gene>
    <name evidence="7" type="ORF">A3D03_05745</name>
</gene>
<dbReference type="STRING" id="1798384.A3D03_05745"/>
<dbReference type="SUPFAM" id="SSF46992">
    <property type="entry name" value="Ribosomal protein S20"/>
    <property type="match status" value="1"/>
</dbReference>
<evidence type="ECO:0000256" key="6">
    <source>
        <dbReference type="ARBA" id="ARBA00035343"/>
    </source>
</evidence>
<dbReference type="GO" id="GO:0006412">
    <property type="term" value="P:translation"/>
    <property type="evidence" value="ECO:0007669"/>
    <property type="project" value="InterPro"/>
</dbReference>
<name>A0A1F6A9K8_9BACT</name>
<keyword evidence="3" id="KW-0689">Ribosomal protein</keyword>
<dbReference type="Gene3D" id="1.20.58.110">
    <property type="entry name" value="Ribosomal protein S20"/>
    <property type="match status" value="1"/>
</dbReference>
<keyword evidence="2" id="KW-0694">RNA-binding</keyword>
<dbReference type="GO" id="GO:0005840">
    <property type="term" value="C:ribosome"/>
    <property type="evidence" value="ECO:0007669"/>
    <property type="project" value="UniProtKB-KW"/>
</dbReference>
<protein>
    <recommendedName>
        <fullName evidence="5">Small ribosomal subunit protein bS20</fullName>
    </recommendedName>
    <alternativeName>
        <fullName evidence="6">30S ribosomal protein S20</fullName>
    </alternativeName>
</protein>
<accession>A0A1F6A9K8</accession>
<dbReference type="NCBIfam" id="TIGR00029">
    <property type="entry name" value="S20"/>
    <property type="match status" value="1"/>
</dbReference>
<evidence type="ECO:0000313" key="8">
    <source>
        <dbReference type="Proteomes" id="UP000177092"/>
    </source>
</evidence>
<dbReference type="InterPro" id="IPR002583">
    <property type="entry name" value="Ribosomal_bS20"/>
</dbReference>
<comment type="caution">
    <text evidence="7">The sequence shown here is derived from an EMBL/GenBank/DDBJ whole genome shotgun (WGS) entry which is preliminary data.</text>
</comment>
<dbReference type="AlphaFoldDB" id="A0A1F6A9K8"/>
<proteinExistence type="predicted"/>
<dbReference type="Proteomes" id="UP000177092">
    <property type="component" value="Unassembled WGS sequence"/>
</dbReference>
<dbReference type="Pfam" id="PF01649">
    <property type="entry name" value="Ribosomal_S20p"/>
    <property type="match status" value="1"/>
</dbReference>
<keyword evidence="4" id="KW-0687">Ribonucleoprotein</keyword>
<evidence type="ECO:0000256" key="3">
    <source>
        <dbReference type="ARBA" id="ARBA00022980"/>
    </source>
</evidence>
<dbReference type="GO" id="GO:0019843">
    <property type="term" value="F:rRNA binding"/>
    <property type="evidence" value="ECO:0007669"/>
    <property type="project" value="UniProtKB-KW"/>
</dbReference>
<sequence length="101" mass="11512">MPVTKSAEKKLRQDIKRRRVNLSVKKQIKLITGKYKKSPSAPLLAKVYKTLDTAAKKKIYHVNKTARLKSQFAKMLVKKSSVKPLIPSKKTTKKTSKPRHA</sequence>
<dbReference type="GO" id="GO:0003735">
    <property type="term" value="F:structural constituent of ribosome"/>
    <property type="evidence" value="ECO:0007669"/>
    <property type="project" value="InterPro"/>
</dbReference>
<dbReference type="GO" id="GO:1990904">
    <property type="term" value="C:ribonucleoprotein complex"/>
    <property type="evidence" value="ECO:0007669"/>
    <property type="project" value="UniProtKB-KW"/>
</dbReference>
<evidence type="ECO:0000256" key="5">
    <source>
        <dbReference type="ARBA" id="ARBA00035136"/>
    </source>
</evidence>
<evidence type="ECO:0000256" key="4">
    <source>
        <dbReference type="ARBA" id="ARBA00023274"/>
    </source>
</evidence>
<organism evidence="7 8">
    <name type="scientific">Candidatus Gottesmanbacteria bacterium RIFCSPHIGHO2_02_FULL_40_13</name>
    <dbReference type="NCBI Taxonomy" id="1798384"/>
    <lineage>
        <taxon>Bacteria</taxon>
        <taxon>Candidatus Gottesmaniibacteriota</taxon>
    </lineage>
</organism>
<evidence type="ECO:0000256" key="2">
    <source>
        <dbReference type="ARBA" id="ARBA00022884"/>
    </source>
</evidence>
<keyword evidence="1" id="KW-0699">rRNA-binding</keyword>